<proteinExistence type="predicted"/>
<name>A0A4E9EG93_GIBZA</name>
<evidence type="ECO:0000256" key="1">
    <source>
        <dbReference type="SAM" id="MobiDB-lite"/>
    </source>
</evidence>
<accession>A0A4E9EG93</accession>
<dbReference type="EMBL" id="CAAKMV010000155">
    <property type="protein sequence ID" value="VIO61923.1"/>
    <property type="molecule type" value="Genomic_DNA"/>
</dbReference>
<gene>
    <name evidence="2" type="ORF">FUG_LOCUS459878</name>
</gene>
<protein>
    <submittedName>
        <fullName evidence="2">Uncharacterized protein</fullName>
    </submittedName>
</protein>
<feature type="region of interest" description="Disordered" evidence="1">
    <location>
        <begin position="1"/>
        <end position="27"/>
    </location>
</feature>
<feature type="compositionally biased region" description="Basic residues" evidence="1">
    <location>
        <begin position="16"/>
        <end position="27"/>
    </location>
</feature>
<sequence>MVRHKAVLDRPLSNAHQHKASQQHSKIKKYRDSSANFCVYSVIMP</sequence>
<evidence type="ECO:0000313" key="2">
    <source>
        <dbReference type="EMBL" id="VIO61923.1"/>
    </source>
</evidence>
<reference evidence="2" key="1">
    <citation type="submission" date="2019-04" db="EMBL/GenBank/DDBJ databases">
        <authorList>
            <person name="Melise S."/>
            <person name="Noan J."/>
            <person name="Okalmin O."/>
        </authorList>
    </citation>
    <scope>NUCLEOTIDE SEQUENCE</scope>
    <source>
        <strain evidence="2">FN9</strain>
    </source>
</reference>
<organism evidence="2">
    <name type="scientific">Gibberella zeae</name>
    <name type="common">Wheat head blight fungus</name>
    <name type="synonym">Fusarium graminearum</name>
    <dbReference type="NCBI Taxonomy" id="5518"/>
    <lineage>
        <taxon>Eukaryota</taxon>
        <taxon>Fungi</taxon>
        <taxon>Dikarya</taxon>
        <taxon>Ascomycota</taxon>
        <taxon>Pezizomycotina</taxon>
        <taxon>Sordariomycetes</taxon>
        <taxon>Hypocreomycetidae</taxon>
        <taxon>Hypocreales</taxon>
        <taxon>Nectriaceae</taxon>
        <taxon>Fusarium</taxon>
    </lineage>
</organism>
<dbReference type="AlphaFoldDB" id="A0A4E9EG93"/>